<evidence type="ECO:0000259" key="6">
    <source>
        <dbReference type="Pfam" id="PF00590"/>
    </source>
</evidence>
<sequence length="359" mass="37208">MLAGDEPGQVILRGGGDVTLQRSKDSGFFTDAPTIEDLAGQVTEALGGQPVTSVVVDNSVREGDLFNSTWSTDDIGAGNVAPLGAVMLDAGRTDPTENYSPRSNTPAADAGHALADALGVEITGKVVSNYDHNESDRAAGLVESAAGGARVLVVTDAGMPAVSDPGLPLVQAAQEAGVPLTCLPGPSAVPTALALSGVGVGHFAFDGFAPRKDGDRRRWLETLVDEKRAVAFFESPHRLGRTLDAAVEVLGPDREAAVCRELTKTYEQVRRAPLGELAQWVAEATATAEKGEGPGIRGEITVVLSAAPETGPADPADLVGLVEEQVASGVRMKEACKTIAEAHGASRRELYEAVLASRR</sequence>
<evidence type="ECO:0000256" key="3">
    <source>
        <dbReference type="ARBA" id="ARBA00022603"/>
    </source>
</evidence>
<dbReference type="AlphaFoldDB" id="A0A3B9QUN8"/>
<dbReference type="Pfam" id="PF02113">
    <property type="entry name" value="Peptidase_S13"/>
    <property type="match status" value="1"/>
</dbReference>
<dbReference type="SUPFAM" id="SSF56601">
    <property type="entry name" value="beta-lactamase/transpeptidase-like"/>
    <property type="match status" value="1"/>
</dbReference>
<dbReference type="CDD" id="cd11648">
    <property type="entry name" value="RsmI"/>
    <property type="match status" value="1"/>
</dbReference>
<dbReference type="InterPro" id="IPR035996">
    <property type="entry name" value="4pyrrol_Methylase_sf"/>
</dbReference>
<evidence type="ECO:0000256" key="5">
    <source>
        <dbReference type="ARBA" id="ARBA00022691"/>
    </source>
</evidence>
<protein>
    <recommendedName>
        <fullName evidence="6">Tetrapyrrole methylase domain-containing protein</fullName>
    </recommendedName>
</protein>
<dbReference type="InterPro" id="IPR012338">
    <property type="entry name" value="Beta-lactam/transpept-like"/>
</dbReference>
<keyword evidence="4" id="KW-0808">Transferase</keyword>
<dbReference type="GO" id="GO:0006508">
    <property type="term" value="P:proteolysis"/>
    <property type="evidence" value="ECO:0007669"/>
    <property type="project" value="InterPro"/>
</dbReference>
<keyword evidence="1" id="KW-0963">Cytoplasm</keyword>
<proteinExistence type="predicted"/>
<dbReference type="InterPro" id="IPR008189">
    <property type="entry name" value="rRNA_ssu_MeTfrase_I"/>
</dbReference>
<evidence type="ECO:0000256" key="1">
    <source>
        <dbReference type="ARBA" id="ARBA00022490"/>
    </source>
</evidence>
<comment type="caution">
    <text evidence="7">The sequence shown here is derived from an EMBL/GenBank/DDBJ whole genome shotgun (WGS) entry which is preliminary data.</text>
</comment>
<accession>A0A3B9QUN8</accession>
<dbReference type="InterPro" id="IPR000878">
    <property type="entry name" value="4pyrrol_Mease"/>
</dbReference>
<organism evidence="7 8">
    <name type="scientific">Corynebacterium variabile</name>
    <dbReference type="NCBI Taxonomy" id="1727"/>
    <lineage>
        <taxon>Bacteria</taxon>
        <taxon>Bacillati</taxon>
        <taxon>Actinomycetota</taxon>
        <taxon>Actinomycetes</taxon>
        <taxon>Mycobacteriales</taxon>
        <taxon>Corynebacteriaceae</taxon>
        <taxon>Corynebacterium</taxon>
    </lineage>
</organism>
<dbReference type="InterPro" id="IPR014777">
    <property type="entry name" value="4pyrrole_Mease_sub1"/>
</dbReference>
<dbReference type="Pfam" id="PF00590">
    <property type="entry name" value="TP_methylase"/>
    <property type="match status" value="1"/>
</dbReference>
<evidence type="ECO:0000256" key="2">
    <source>
        <dbReference type="ARBA" id="ARBA00022552"/>
    </source>
</evidence>
<name>A0A3B9QUN8_9CORY</name>
<dbReference type="GO" id="GO:0004185">
    <property type="term" value="F:serine-type carboxypeptidase activity"/>
    <property type="evidence" value="ECO:0007669"/>
    <property type="project" value="InterPro"/>
</dbReference>
<dbReference type="GO" id="GO:0006364">
    <property type="term" value="P:rRNA processing"/>
    <property type="evidence" value="ECO:0007669"/>
    <property type="project" value="UniProtKB-KW"/>
</dbReference>
<keyword evidence="3" id="KW-0489">Methyltransferase</keyword>
<evidence type="ECO:0000313" key="8">
    <source>
        <dbReference type="Proteomes" id="UP000260925"/>
    </source>
</evidence>
<dbReference type="PANTHER" id="PTHR46111">
    <property type="entry name" value="RIBOSOMAL RNA SMALL SUBUNIT METHYLTRANSFERASE I"/>
    <property type="match status" value="1"/>
</dbReference>
<dbReference type="EMBL" id="DMDD01000115">
    <property type="protein sequence ID" value="HAF72374.1"/>
    <property type="molecule type" value="Genomic_DNA"/>
</dbReference>
<dbReference type="InterPro" id="IPR000667">
    <property type="entry name" value="Peptidase_S13"/>
</dbReference>
<keyword evidence="2" id="KW-0698">rRNA processing</keyword>
<keyword evidence="5" id="KW-0949">S-adenosyl-L-methionine</keyword>
<gene>
    <name evidence="7" type="ORF">DCL06_05150</name>
</gene>
<dbReference type="PANTHER" id="PTHR46111:SF1">
    <property type="entry name" value="RIBOSOMAL RNA SMALL SUBUNIT METHYLTRANSFERASE I"/>
    <property type="match status" value="1"/>
</dbReference>
<dbReference type="InterPro" id="IPR014776">
    <property type="entry name" value="4pyrrole_Mease_sub2"/>
</dbReference>
<dbReference type="Proteomes" id="UP000260925">
    <property type="component" value="Unassembled WGS sequence"/>
</dbReference>
<reference evidence="7 8" key="1">
    <citation type="journal article" date="2018" name="Nat. Biotechnol.">
        <title>A standardized bacterial taxonomy based on genome phylogeny substantially revises the tree of life.</title>
        <authorList>
            <person name="Parks D.H."/>
            <person name="Chuvochina M."/>
            <person name="Waite D.W."/>
            <person name="Rinke C."/>
            <person name="Skarshewski A."/>
            <person name="Chaumeil P.A."/>
            <person name="Hugenholtz P."/>
        </authorList>
    </citation>
    <scope>NUCLEOTIDE SEQUENCE [LARGE SCALE GENOMIC DNA]</scope>
    <source>
        <strain evidence="7">UBA9851</strain>
    </source>
</reference>
<evidence type="ECO:0000313" key="7">
    <source>
        <dbReference type="EMBL" id="HAF72374.1"/>
    </source>
</evidence>
<evidence type="ECO:0000256" key="4">
    <source>
        <dbReference type="ARBA" id="ARBA00022679"/>
    </source>
</evidence>
<dbReference type="SUPFAM" id="SSF53790">
    <property type="entry name" value="Tetrapyrrole methylase"/>
    <property type="match status" value="1"/>
</dbReference>
<dbReference type="GO" id="GO:0032259">
    <property type="term" value="P:methylation"/>
    <property type="evidence" value="ECO:0007669"/>
    <property type="project" value="UniProtKB-KW"/>
</dbReference>
<dbReference type="Gene3D" id="3.30.950.10">
    <property type="entry name" value="Methyltransferase, Cobalt-precorrin-4 Transmethylase, Domain 2"/>
    <property type="match status" value="1"/>
</dbReference>
<dbReference type="Gene3D" id="3.40.1010.10">
    <property type="entry name" value="Cobalt-precorrin-4 Transmethylase, Domain 1"/>
    <property type="match status" value="1"/>
</dbReference>
<feature type="domain" description="Tetrapyrrole methylase" evidence="6">
    <location>
        <begin position="131"/>
        <end position="278"/>
    </location>
</feature>
<dbReference type="GO" id="GO:0008168">
    <property type="term" value="F:methyltransferase activity"/>
    <property type="evidence" value="ECO:0007669"/>
    <property type="project" value="UniProtKB-KW"/>
</dbReference>